<dbReference type="KEGG" id="asoc:CB4_02913"/>
<keyword evidence="3" id="KW-1185">Reference proteome</keyword>
<dbReference type="PANTHER" id="PTHR36444:SF2">
    <property type="entry name" value="TRANSCRIPTIONAL REGULATOR PROTEIN YOBU-RELATED"/>
    <property type="match status" value="1"/>
</dbReference>
<dbReference type="InterPro" id="IPR053182">
    <property type="entry name" value="YobU-like_regulator"/>
</dbReference>
<organism evidence="2 3">
    <name type="scientific">Aneurinibacillus soli</name>
    <dbReference type="NCBI Taxonomy" id="1500254"/>
    <lineage>
        <taxon>Bacteria</taxon>
        <taxon>Bacillati</taxon>
        <taxon>Bacillota</taxon>
        <taxon>Bacilli</taxon>
        <taxon>Bacillales</taxon>
        <taxon>Paenibacillaceae</taxon>
        <taxon>Aneurinibacillus group</taxon>
        <taxon>Aneurinibacillus</taxon>
    </lineage>
</organism>
<name>A0A0U5B2B9_9BACL</name>
<dbReference type="EMBL" id="AP017312">
    <property type="protein sequence ID" value="BAU28738.1"/>
    <property type="molecule type" value="Genomic_DNA"/>
</dbReference>
<dbReference type="PANTHER" id="PTHR36444">
    <property type="entry name" value="TRANSCRIPTIONAL REGULATOR PROTEIN YOBU-RELATED"/>
    <property type="match status" value="1"/>
</dbReference>
<dbReference type="Gene3D" id="3.20.80.10">
    <property type="entry name" value="Regulatory factor, effector binding domain"/>
    <property type="match status" value="1"/>
</dbReference>
<evidence type="ECO:0000259" key="1">
    <source>
        <dbReference type="SMART" id="SM00871"/>
    </source>
</evidence>
<dbReference type="SUPFAM" id="SSF55136">
    <property type="entry name" value="Probable bacterial effector-binding domain"/>
    <property type="match status" value="1"/>
</dbReference>
<dbReference type="InterPro" id="IPR010499">
    <property type="entry name" value="AraC_E-bd"/>
</dbReference>
<evidence type="ECO:0000313" key="2">
    <source>
        <dbReference type="EMBL" id="BAU28738.1"/>
    </source>
</evidence>
<feature type="domain" description="AraC effector-binding" evidence="1">
    <location>
        <begin position="2"/>
        <end position="161"/>
    </location>
</feature>
<protein>
    <submittedName>
        <fullName evidence="2">Bacterial transcription activator, effector binding domain</fullName>
    </submittedName>
</protein>
<gene>
    <name evidence="2" type="ORF">CB4_02913</name>
</gene>
<dbReference type="InterPro" id="IPR011256">
    <property type="entry name" value="Reg_factor_effector_dom_sf"/>
</dbReference>
<dbReference type="Proteomes" id="UP000217696">
    <property type="component" value="Chromosome"/>
</dbReference>
<dbReference type="InterPro" id="IPR029441">
    <property type="entry name" value="Cass2"/>
</dbReference>
<dbReference type="RefSeq" id="WP_096466459.1">
    <property type="nucleotide sequence ID" value="NZ_AP017312.1"/>
</dbReference>
<proteinExistence type="predicted"/>
<dbReference type="Pfam" id="PF14526">
    <property type="entry name" value="Cass2"/>
    <property type="match status" value="1"/>
</dbReference>
<reference evidence="2 3" key="1">
    <citation type="submission" date="2015-12" db="EMBL/GenBank/DDBJ databases">
        <title>Genome sequence of Aneurinibacillus soli.</title>
        <authorList>
            <person name="Lee J.S."/>
            <person name="Lee K.C."/>
            <person name="Kim K.K."/>
            <person name="Lee B.W."/>
        </authorList>
    </citation>
    <scope>NUCLEOTIDE SEQUENCE [LARGE SCALE GENOMIC DNA]</scope>
    <source>
        <strain evidence="2 3">CB4</strain>
    </source>
</reference>
<evidence type="ECO:0000313" key="3">
    <source>
        <dbReference type="Proteomes" id="UP000217696"/>
    </source>
</evidence>
<sequence>MNPPKIVKKDEIKIIGIEARTTNEYESTGEGKIPRLWERYFVEQIPNKIPAQINPDVTFGLYTDYENGALGLYSIVIGIESNDLEKLPDGMVVKVIPAATYMVFTTEKGPISEVVPQAWAYIWKWFESSNVKRAFSGDFEWYDARSCNPNWAEVDIYIAVM</sequence>
<accession>A0A0U5B2B9</accession>
<dbReference type="SMART" id="SM00871">
    <property type="entry name" value="AraC_E_bind"/>
    <property type="match status" value="1"/>
</dbReference>
<dbReference type="OrthoDB" id="9801008at2"/>
<dbReference type="AlphaFoldDB" id="A0A0U5B2B9"/>